<evidence type="ECO:0000313" key="5">
    <source>
        <dbReference type="EMBL" id="PIR89214.1"/>
    </source>
</evidence>
<keyword evidence="3 4" id="KW-0687">Ribonucleoprotein</keyword>
<reference evidence="6" key="1">
    <citation type="submission" date="2017-09" db="EMBL/GenBank/DDBJ databases">
        <title>Depth-based differentiation of microbial function through sediment-hosted aquifers and enrichment of novel symbionts in the deep terrestrial subsurface.</title>
        <authorList>
            <person name="Probst A.J."/>
            <person name="Ladd B."/>
            <person name="Jarett J.K."/>
            <person name="Geller-Mcgrath D.E."/>
            <person name="Sieber C.M.K."/>
            <person name="Emerson J.B."/>
            <person name="Anantharaman K."/>
            <person name="Thomas B.C."/>
            <person name="Malmstrom R."/>
            <person name="Stieglmeier M."/>
            <person name="Klingl A."/>
            <person name="Woyke T."/>
            <person name="Ryan C.M."/>
            <person name="Banfield J.F."/>
        </authorList>
    </citation>
    <scope>NUCLEOTIDE SEQUENCE [LARGE SCALE GENOMIC DNA]</scope>
</reference>
<name>A0A2H0US26_9BACT</name>
<comment type="similarity">
    <text evidence="1 4">Belongs to the universal ribosomal protein uL13 family.</text>
</comment>
<dbReference type="PIRSF" id="PIRSF002181">
    <property type="entry name" value="Ribosomal_L13"/>
    <property type="match status" value="1"/>
</dbReference>
<proteinExistence type="inferred from homology"/>
<dbReference type="AlphaFoldDB" id="A0A2H0US26"/>
<dbReference type="PANTHER" id="PTHR11545:SF2">
    <property type="entry name" value="LARGE RIBOSOMAL SUBUNIT PROTEIN UL13M"/>
    <property type="match status" value="1"/>
</dbReference>
<evidence type="ECO:0000256" key="2">
    <source>
        <dbReference type="ARBA" id="ARBA00022980"/>
    </source>
</evidence>
<gene>
    <name evidence="4" type="primary">rplM</name>
    <name evidence="5" type="ORF">COU07_02000</name>
</gene>
<evidence type="ECO:0000256" key="3">
    <source>
        <dbReference type="ARBA" id="ARBA00023274"/>
    </source>
</evidence>
<dbReference type="NCBIfam" id="TIGR01066">
    <property type="entry name" value="rplM_bact"/>
    <property type="match status" value="1"/>
</dbReference>
<dbReference type="InterPro" id="IPR036899">
    <property type="entry name" value="Ribosomal_uL13_sf"/>
</dbReference>
<dbReference type="Pfam" id="PF00572">
    <property type="entry name" value="Ribosomal_L13"/>
    <property type="match status" value="1"/>
</dbReference>
<comment type="caution">
    <text evidence="5">The sequence shown here is derived from an EMBL/GenBank/DDBJ whole genome shotgun (WGS) entry which is preliminary data.</text>
</comment>
<sequence>MEHVIDATNQPLGRLASHIAVVLQGKNSPKYNPRLPGTERVVVTHVSKILVTGNKYTQKTYYKHTGYMGHLKEKTYKQVFEENPDRVLRDAVYNMLPKNRLRNGRLQRLTIKL</sequence>
<dbReference type="PANTHER" id="PTHR11545">
    <property type="entry name" value="RIBOSOMAL PROTEIN L13"/>
    <property type="match status" value="1"/>
</dbReference>
<dbReference type="SUPFAM" id="SSF52161">
    <property type="entry name" value="Ribosomal protein L13"/>
    <property type="match status" value="1"/>
</dbReference>
<dbReference type="HAMAP" id="MF_01366">
    <property type="entry name" value="Ribosomal_uL13"/>
    <property type="match status" value="1"/>
</dbReference>
<dbReference type="GO" id="GO:1990904">
    <property type="term" value="C:ribonucleoprotein complex"/>
    <property type="evidence" value="ECO:0007669"/>
    <property type="project" value="UniProtKB-KW"/>
</dbReference>
<dbReference type="CDD" id="cd00392">
    <property type="entry name" value="Ribosomal_L13"/>
    <property type="match status" value="1"/>
</dbReference>
<dbReference type="GO" id="GO:0003729">
    <property type="term" value="F:mRNA binding"/>
    <property type="evidence" value="ECO:0007669"/>
    <property type="project" value="TreeGrafter"/>
</dbReference>
<evidence type="ECO:0000256" key="1">
    <source>
        <dbReference type="ARBA" id="ARBA00006227"/>
    </source>
</evidence>
<dbReference type="Proteomes" id="UP000231157">
    <property type="component" value="Unassembled WGS sequence"/>
</dbReference>
<evidence type="ECO:0000313" key="6">
    <source>
        <dbReference type="Proteomes" id="UP000231157"/>
    </source>
</evidence>
<dbReference type="Gene3D" id="3.90.1180.10">
    <property type="entry name" value="Ribosomal protein L13"/>
    <property type="match status" value="1"/>
</dbReference>
<dbReference type="GO" id="GO:0006412">
    <property type="term" value="P:translation"/>
    <property type="evidence" value="ECO:0007669"/>
    <property type="project" value="UniProtKB-UniRule"/>
</dbReference>
<dbReference type="InterPro" id="IPR005822">
    <property type="entry name" value="Ribosomal_uL13"/>
</dbReference>
<dbReference type="InterPro" id="IPR005823">
    <property type="entry name" value="Ribosomal_uL13_bac-type"/>
</dbReference>
<organism evidence="5 6">
    <name type="scientific">Candidatus Harrisonbacteria bacterium CG10_big_fil_rev_8_21_14_0_10_40_38</name>
    <dbReference type="NCBI Taxonomy" id="1974583"/>
    <lineage>
        <taxon>Bacteria</taxon>
        <taxon>Candidatus Harrisoniibacteriota</taxon>
    </lineage>
</organism>
<protein>
    <recommendedName>
        <fullName evidence="4">Large ribosomal subunit protein uL13</fullName>
    </recommendedName>
</protein>
<comment type="function">
    <text evidence="4">This protein is one of the early assembly proteins of the 50S ribosomal subunit, although it is not seen to bind rRNA by itself. It is important during the early stages of 50S assembly.</text>
</comment>
<comment type="subunit">
    <text evidence="4">Part of the 50S ribosomal subunit.</text>
</comment>
<dbReference type="EMBL" id="PFAZ01000002">
    <property type="protein sequence ID" value="PIR89214.1"/>
    <property type="molecule type" value="Genomic_DNA"/>
</dbReference>
<dbReference type="GO" id="GO:0017148">
    <property type="term" value="P:negative regulation of translation"/>
    <property type="evidence" value="ECO:0007669"/>
    <property type="project" value="TreeGrafter"/>
</dbReference>
<evidence type="ECO:0000256" key="4">
    <source>
        <dbReference type="HAMAP-Rule" id="MF_01366"/>
    </source>
</evidence>
<dbReference type="GO" id="GO:0003735">
    <property type="term" value="F:structural constituent of ribosome"/>
    <property type="evidence" value="ECO:0007669"/>
    <property type="project" value="InterPro"/>
</dbReference>
<dbReference type="GO" id="GO:0005840">
    <property type="term" value="C:ribosome"/>
    <property type="evidence" value="ECO:0007669"/>
    <property type="project" value="UniProtKB-KW"/>
</dbReference>
<keyword evidence="2 4" id="KW-0689">Ribosomal protein</keyword>
<accession>A0A2H0US26</accession>